<proteinExistence type="predicted"/>
<dbReference type="EMBL" id="UZAM01016167">
    <property type="protein sequence ID" value="VDP42086.1"/>
    <property type="molecule type" value="Genomic_DNA"/>
</dbReference>
<evidence type="ECO:0000256" key="1">
    <source>
        <dbReference type="SAM" id="MobiDB-lite"/>
    </source>
</evidence>
<feature type="region of interest" description="Disordered" evidence="1">
    <location>
        <begin position="1"/>
        <end position="20"/>
    </location>
</feature>
<keyword evidence="2" id="KW-0812">Transmembrane</keyword>
<evidence type="ECO:0000313" key="4">
    <source>
        <dbReference type="Proteomes" id="UP000270296"/>
    </source>
</evidence>
<sequence>MHSINSQQEAVAASRSAGFSKSKAALYTDDRQTNLNVTMQVLEENLVDRRGRQITLLIIVVVITFLIVVLLSAVIFTANLCFSFCLDFGSRLVTSSATVIRG</sequence>
<evidence type="ECO:0000256" key="2">
    <source>
        <dbReference type="SAM" id="Phobius"/>
    </source>
</evidence>
<accession>A0A183J731</accession>
<gene>
    <name evidence="3" type="ORF">SBAD_LOCUS11679</name>
</gene>
<keyword evidence="2" id="KW-1133">Transmembrane helix</keyword>
<evidence type="ECO:0000313" key="3">
    <source>
        <dbReference type="EMBL" id="VDP42086.1"/>
    </source>
</evidence>
<keyword evidence="4" id="KW-1185">Reference proteome</keyword>
<dbReference type="AlphaFoldDB" id="A0A183J731"/>
<name>A0A183J731_9BILA</name>
<protein>
    <submittedName>
        <fullName evidence="5">Transmembrane protein</fullName>
    </submittedName>
</protein>
<feature type="transmembrane region" description="Helical" evidence="2">
    <location>
        <begin position="54"/>
        <end position="76"/>
    </location>
</feature>
<organism evidence="5">
    <name type="scientific">Soboliphyme baturini</name>
    <dbReference type="NCBI Taxonomy" id="241478"/>
    <lineage>
        <taxon>Eukaryota</taxon>
        <taxon>Metazoa</taxon>
        <taxon>Ecdysozoa</taxon>
        <taxon>Nematoda</taxon>
        <taxon>Enoplea</taxon>
        <taxon>Dorylaimia</taxon>
        <taxon>Dioctophymatida</taxon>
        <taxon>Dioctophymatoidea</taxon>
        <taxon>Soboliphymatidae</taxon>
        <taxon>Soboliphyme</taxon>
    </lineage>
</organism>
<evidence type="ECO:0000313" key="5">
    <source>
        <dbReference type="WBParaSite" id="SBAD_0001206901-mRNA-1"/>
    </source>
</evidence>
<keyword evidence="2" id="KW-0472">Membrane</keyword>
<reference evidence="5" key="1">
    <citation type="submission" date="2016-06" db="UniProtKB">
        <authorList>
            <consortium name="WormBaseParasite"/>
        </authorList>
    </citation>
    <scope>IDENTIFICATION</scope>
</reference>
<dbReference type="WBParaSite" id="SBAD_0001206901-mRNA-1">
    <property type="protein sequence ID" value="SBAD_0001206901-mRNA-1"/>
    <property type="gene ID" value="SBAD_0001206901"/>
</dbReference>
<dbReference type="Proteomes" id="UP000270296">
    <property type="component" value="Unassembled WGS sequence"/>
</dbReference>
<reference evidence="3 4" key="2">
    <citation type="submission" date="2018-11" db="EMBL/GenBank/DDBJ databases">
        <authorList>
            <consortium name="Pathogen Informatics"/>
        </authorList>
    </citation>
    <scope>NUCLEOTIDE SEQUENCE [LARGE SCALE GENOMIC DNA]</scope>
</reference>